<dbReference type="Proteomes" id="UP000177625">
    <property type="component" value="Unassembled WGS sequence"/>
</dbReference>
<protein>
    <submittedName>
        <fullName evidence="1">Uncharacterized protein</fullName>
    </submittedName>
</protein>
<reference evidence="2" key="1">
    <citation type="submission" date="2016-03" db="EMBL/GenBank/DDBJ databases">
        <authorList>
            <person name="Guldener U."/>
        </authorList>
    </citation>
    <scope>NUCLEOTIDE SEQUENCE [LARGE SCALE GENOMIC DNA]</scope>
</reference>
<evidence type="ECO:0000313" key="1">
    <source>
        <dbReference type="EMBL" id="CZT45184.1"/>
    </source>
</evidence>
<organism evidence="1 2">
    <name type="scientific">Rhynchosporium secalis</name>
    <name type="common">Barley scald fungus</name>
    <dbReference type="NCBI Taxonomy" id="38038"/>
    <lineage>
        <taxon>Eukaryota</taxon>
        <taxon>Fungi</taxon>
        <taxon>Dikarya</taxon>
        <taxon>Ascomycota</taxon>
        <taxon>Pezizomycotina</taxon>
        <taxon>Leotiomycetes</taxon>
        <taxon>Helotiales</taxon>
        <taxon>Ploettnerulaceae</taxon>
        <taxon>Rhynchosporium</taxon>
    </lineage>
</organism>
<proteinExistence type="predicted"/>
<sequence>MCSDLESTYSCGHSDKTRTYCTYYREPKNKVLHYTDCRDYKGYAQRVDGSCFKYSKCATAKTKK</sequence>
<accession>A0A1E1M7W6</accession>
<gene>
    <name evidence="1" type="ORF">RSE6_05472</name>
</gene>
<dbReference type="AlphaFoldDB" id="A0A1E1M7W6"/>
<keyword evidence="2" id="KW-1185">Reference proteome</keyword>
<name>A0A1E1M7W6_RHYSE</name>
<dbReference type="EMBL" id="FJVC01000201">
    <property type="protein sequence ID" value="CZT45184.1"/>
    <property type="molecule type" value="Genomic_DNA"/>
</dbReference>
<evidence type="ECO:0000313" key="2">
    <source>
        <dbReference type="Proteomes" id="UP000177625"/>
    </source>
</evidence>